<name>A0ABR6XXL5_9FLAO</name>
<keyword evidence="1" id="KW-0812">Transmembrane</keyword>
<dbReference type="Proteomes" id="UP000607435">
    <property type="component" value="Unassembled WGS sequence"/>
</dbReference>
<comment type="caution">
    <text evidence="2">The sequence shown here is derived from an EMBL/GenBank/DDBJ whole genome shotgun (WGS) entry which is preliminary data.</text>
</comment>
<evidence type="ECO:0000256" key="1">
    <source>
        <dbReference type="SAM" id="Phobius"/>
    </source>
</evidence>
<sequence>MKLLKFFQYAYIIFAALFLWDAITNWSVDRNRAYMSLLFTALAIFMFFFRKRFRKKIEDRNQK</sequence>
<accession>A0ABR6XXL5</accession>
<reference evidence="2 3" key="1">
    <citation type="submission" date="2020-08" db="EMBL/GenBank/DDBJ databases">
        <title>Winogradskyella ouciana sp. nov., isolated from the hadal seawater of the Mariana Trench.</title>
        <authorList>
            <person name="He X."/>
        </authorList>
    </citation>
    <scope>NUCLEOTIDE SEQUENCE [LARGE SCALE GENOMIC DNA]</scope>
    <source>
        <strain evidence="2 3">KCTC 22026</strain>
    </source>
</reference>
<evidence type="ECO:0000313" key="3">
    <source>
        <dbReference type="Proteomes" id="UP000607435"/>
    </source>
</evidence>
<feature type="transmembrane region" description="Helical" evidence="1">
    <location>
        <begin position="33"/>
        <end position="50"/>
    </location>
</feature>
<protein>
    <recommendedName>
        <fullName evidence="4">LPXTG-motif cell wall anchor domain-containing protein</fullName>
    </recommendedName>
</protein>
<feature type="transmembrane region" description="Helical" evidence="1">
    <location>
        <begin position="7"/>
        <end position="27"/>
    </location>
</feature>
<organism evidence="2 3">
    <name type="scientific">Winogradskyella echinorum</name>
    <dbReference type="NCBI Taxonomy" id="538189"/>
    <lineage>
        <taxon>Bacteria</taxon>
        <taxon>Pseudomonadati</taxon>
        <taxon>Bacteroidota</taxon>
        <taxon>Flavobacteriia</taxon>
        <taxon>Flavobacteriales</taxon>
        <taxon>Flavobacteriaceae</taxon>
        <taxon>Winogradskyella</taxon>
    </lineage>
</organism>
<evidence type="ECO:0000313" key="2">
    <source>
        <dbReference type="EMBL" id="MBC3845222.1"/>
    </source>
</evidence>
<gene>
    <name evidence="2" type="ORF">H6H04_02415</name>
</gene>
<evidence type="ECO:0008006" key="4">
    <source>
        <dbReference type="Google" id="ProtNLM"/>
    </source>
</evidence>
<keyword evidence="1" id="KW-1133">Transmembrane helix</keyword>
<proteinExistence type="predicted"/>
<keyword evidence="1" id="KW-0472">Membrane</keyword>
<dbReference type="RefSeq" id="WP_186844342.1">
    <property type="nucleotide sequence ID" value="NZ_JACOME010000001.1"/>
</dbReference>
<dbReference type="EMBL" id="JACOME010000001">
    <property type="protein sequence ID" value="MBC3845222.1"/>
    <property type="molecule type" value="Genomic_DNA"/>
</dbReference>
<keyword evidence="3" id="KW-1185">Reference proteome</keyword>